<dbReference type="EMBL" id="CASHSV030000002">
    <property type="protein sequence ID" value="CAJ2635430.1"/>
    <property type="molecule type" value="Genomic_DNA"/>
</dbReference>
<proteinExistence type="predicted"/>
<comment type="caution">
    <text evidence="1">The sequence shown here is derived from an EMBL/GenBank/DDBJ whole genome shotgun (WGS) entry which is preliminary data.</text>
</comment>
<reference evidence="1" key="1">
    <citation type="submission" date="2023-10" db="EMBL/GenBank/DDBJ databases">
        <authorList>
            <person name="Rodriguez Cubillos JULIANA M."/>
            <person name="De Vega J."/>
        </authorList>
    </citation>
    <scope>NUCLEOTIDE SEQUENCE</scope>
</reference>
<evidence type="ECO:0000313" key="1">
    <source>
        <dbReference type="EMBL" id="CAJ2635430.1"/>
    </source>
</evidence>
<accession>A0ACB0ITT0</accession>
<keyword evidence="2" id="KW-1185">Reference proteome</keyword>
<evidence type="ECO:0000313" key="2">
    <source>
        <dbReference type="Proteomes" id="UP001177021"/>
    </source>
</evidence>
<gene>
    <name evidence="1" type="ORF">MILVUS5_LOCUS6114</name>
</gene>
<organism evidence="1 2">
    <name type="scientific">Trifolium pratense</name>
    <name type="common">Red clover</name>
    <dbReference type="NCBI Taxonomy" id="57577"/>
    <lineage>
        <taxon>Eukaryota</taxon>
        <taxon>Viridiplantae</taxon>
        <taxon>Streptophyta</taxon>
        <taxon>Embryophyta</taxon>
        <taxon>Tracheophyta</taxon>
        <taxon>Spermatophyta</taxon>
        <taxon>Magnoliopsida</taxon>
        <taxon>eudicotyledons</taxon>
        <taxon>Gunneridae</taxon>
        <taxon>Pentapetalae</taxon>
        <taxon>rosids</taxon>
        <taxon>fabids</taxon>
        <taxon>Fabales</taxon>
        <taxon>Fabaceae</taxon>
        <taxon>Papilionoideae</taxon>
        <taxon>50 kb inversion clade</taxon>
        <taxon>NPAAA clade</taxon>
        <taxon>Hologalegina</taxon>
        <taxon>IRL clade</taxon>
        <taxon>Trifolieae</taxon>
        <taxon>Trifolium</taxon>
    </lineage>
</organism>
<protein>
    <submittedName>
        <fullName evidence="1">Uncharacterized protein</fullName>
    </submittedName>
</protein>
<name>A0ACB0ITT0_TRIPR</name>
<sequence length="91" mass="10072">MAHLARIFFVLILFLSHELLLTPTEGRTLRQSIQPPNIDSTKTTMSTPKNITKIGVAKSSHVYHRRLEGDVEAFRPTTPGHSPGIGHSINS</sequence>
<dbReference type="Proteomes" id="UP001177021">
    <property type="component" value="Unassembled WGS sequence"/>
</dbReference>